<feature type="domain" description="Protein kinase" evidence="15">
    <location>
        <begin position="505"/>
        <end position="796"/>
    </location>
</feature>
<evidence type="ECO:0000256" key="3">
    <source>
        <dbReference type="ARBA" id="ARBA00022679"/>
    </source>
</evidence>
<dbReference type="InterPro" id="IPR001245">
    <property type="entry name" value="Ser-Thr/Tyr_kinase_cat_dom"/>
</dbReference>
<dbReference type="InterPro" id="IPR000719">
    <property type="entry name" value="Prot_kinase_dom"/>
</dbReference>
<evidence type="ECO:0000259" key="15">
    <source>
        <dbReference type="PROSITE" id="PS50011"/>
    </source>
</evidence>
<evidence type="ECO:0000256" key="4">
    <source>
        <dbReference type="ARBA" id="ARBA00022692"/>
    </source>
</evidence>
<feature type="region of interest" description="Disordered" evidence="13">
    <location>
        <begin position="827"/>
        <end position="858"/>
    </location>
</feature>
<dbReference type="FunFam" id="1.10.510.10:FF:000252">
    <property type="entry name" value="Receptor-like protein kinase FERONIA"/>
    <property type="match status" value="1"/>
</dbReference>
<dbReference type="GO" id="GO:0016020">
    <property type="term" value="C:membrane"/>
    <property type="evidence" value="ECO:0007669"/>
    <property type="project" value="UniProtKB-SubCell"/>
</dbReference>
<dbReference type="Pfam" id="PF07714">
    <property type="entry name" value="PK_Tyr_Ser-Thr"/>
    <property type="match status" value="1"/>
</dbReference>
<dbReference type="InterPro" id="IPR011009">
    <property type="entry name" value="Kinase-like_dom_sf"/>
</dbReference>
<dbReference type="PROSITE" id="PS00108">
    <property type="entry name" value="PROTEIN_KINASE_ST"/>
    <property type="match status" value="1"/>
</dbReference>
<dbReference type="InterPro" id="IPR024788">
    <property type="entry name" value="Malectin-like_Carb-bd_dom"/>
</dbReference>
<feature type="binding site" evidence="12">
    <location>
        <position position="532"/>
    </location>
    <ligand>
        <name>ATP</name>
        <dbReference type="ChEBI" id="CHEBI:30616"/>
    </ligand>
</feature>
<name>A0AAV3QJK4_LITER</name>
<dbReference type="PANTHER" id="PTHR47989:SF62">
    <property type="entry name" value="OS05G0423500 PROTEIN"/>
    <property type="match status" value="1"/>
</dbReference>
<dbReference type="PROSITE" id="PS50011">
    <property type="entry name" value="PROTEIN_KINASE_DOM"/>
    <property type="match status" value="1"/>
</dbReference>
<dbReference type="SUPFAM" id="SSF56112">
    <property type="entry name" value="Protein kinase-like (PK-like)"/>
    <property type="match status" value="1"/>
</dbReference>
<evidence type="ECO:0000256" key="1">
    <source>
        <dbReference type="ARBA" id="ARBA00004479"/>
    </source>
</evidence>
<dbReference type="Pfam" id="PF12819">
    <property type="entry name" value="Malectin_like"/>
    <property type="match status" value="1"/>
</dbReference>
<evidence type="ECO:0000256" key="7">
    <source>
        <dbReference type="ARBA" id="ARBA00022777"/>
    </source>
</evidence>
<dbReference type="Gene3D" id="2.60.120.430">
    <property type="entry name" value="Galactose-binding lectin"/>
    <property type="match status" value="2"/>
</dbReference>
<evidence type="ECO:0000256" key="12">
    <source>
        <dbReference type="PROSITE-ProRule" id="PRU10141"/>
    </source>
</evidence>
<evidence type="ECO:0000256" key="8">
    <source>
        <dbReference type="ARBA" id="ARBA00022840"/>
    </source>
</evidence>
<dbReference type="InterPro" id="IPR017441">
    <property type="entry name" value="Protein_kinase_ATP_BS"/>
</dbReference>
<evidence type="ECO:0000256" key="10">
    <source>
        <dbReference type="ARBA" id="ARBA00023136"/>
    </source>
</evidence>
<keyword evidence="2" id="KW-0723">Serine/threonine-protein kinase</keyword>
<organism evidence="16 17">
    <name type="scientific">Lithospermum erythrorhizon</name>
    <name type="common">Purple gromwell</name>
    <name type="synonym">Lithospermum officinale var. erythrorhizon</name>
    <dbReference type="NCBI Taxonomy" id="34254"/>
    <lineage>
        <taxon>Eukaryota</taxon>
        <taxon>Viridiplantae</taxon>
        <taxon>Streptophyta</taxon>
        <taxon>Embryophyta</taxon>
        <taxon>Tracheophyta</taxon>
        <taxon>Spermatophyta</taxon>
        <taxon>Magnoliopsida</taxon>
        <taxon>eudicotyledons</taxon>
        <taxon>Gunneridae</taxon>
        <taxon>Pentapetalae</taxon>
        <taxon>asterids</taxon>
        <taxon>lamiids</taxon>
        <taxon>Boraginales</taxon>
        <taxon>Boraginaceae</taxon>
        <taxon>Boraginoideae</taxon>
        <taxon>Lithospermeae</taxon>
        <taxon>Lithospermum</taxon>
    </lineage>
</organism>
<dbReference type="SMART" id="SM00220">
    <property type="entry name" value="S_TKc"/>
    <property type="match status" value="1"/>
</dbReference>
<evidence type="ECO:0000313" key="17">
    <source>
        <dbReference type="Proteomes" id="UP001454036"/>
    </source>
</evidence>
<keyword evidence="17" id="KW-1185">Reference proteome</keyword>
<comment type="subcellular location">
    <subcellularLocation>
        <location evidence="1">Membrane</location>
        <topology evidence="1">Single-pass type I membrane protein</topology>
    </subcellularLocation>
</comment>
<proteinExistence type="predicted"/>
<evidence type="ECO:0000256" key="6">
    <source>
        <dbReference type="ARBA" id="ARBA00022741"/>
    </source>
</evidence>
<feature type="transmembrane region" description="Helical" evidence="14">
    <location>
        <begin position="421"/>
        <end position="446"/>
    </location>
</feature>
<dbReference type="CDD" id="cd14066">
    <property type="entry name" value="STKc_IRAK"/>
    <property type="match status" value="1"/>
</dbReference>
<accession>A0AAV3QJK4</accession>
<dbReference type="PROSITE" id="PS00107">
    <property type="entry name" value="PROTEIN_KINASE_ATP"/>
    <property type="match status" value="1"/>
</dbReference>
<feature type="transmembrane region" description="Helical" evidence="14">
    <location>
        <begin position="15"/>
        <end position="34"/>
    </location>
</feature>
<dbReference type="GO" id="GO:0004674">
    <property type="term" value="F:protein serine/threonine kinase activity"/>
    <property type="evidence" value="ECO:0007669"/>
    <property type="project" value="UniProtKB-KW"/>
</dbReference>
<evidence type="ECO:0000256" key="13">
    <source>
        <dbReference type="SAM" id="MobiDB-lite"/>
    </source>
</evidence>
<dbReference type="FunFam" id="2.60.120.430:FF:000013">
    <property type="entry name" value="Putative receptor-like protein kinase"/>
    <property type="match status" value="1"/>
</dbReference>
<dbReference type="Gene3D" id="1.10.510.10">
    <property type="entry name" value="Transferase(Phosphotransferase) domain 1"/>
    <property type="match status" value="1"/>
</dbReference>
<comment type="caution">
    <text evidence="16">The sequence shown here is derived from an EMBL/GenBank/DDBJ whole genome shotgun (WGS) entry which is preliminary data.</text>
</comment>
<protein>
    <recommendedName>
        <fullName evidence="15">Protein kinase domain-containing protein</fullName>
    </recommendedName>
</protein>
<dbReference type="GO" id="GO:0005524">
    <property type="term" value="F:ATP binding"/>
    <property type="evidence" value="ECO:0007669"/>
    <property type="project" value="UniProtKB-UniRule"/>
</dbReference>
<keyword evidence="3" id="KW-0808">Transferase</keyword>
<keyword evidence="6 12" id="KW-0547">Nucleotide-binding</keyword>
<sequence length="858" mass="95742">MQTFYYSTPNSSMETFPQIIFVIFLIFHLCLYILPSSSYTVPEKYFINCGSSKSKLVNGHNYIGDENSNGNSFKLLSSKSRSVSETNSTTSSVPPLYKTSRIFTKNSYYEFSIDQIGIYIIRLHFYPLWNSSSQHLFFNASFSVSASEKLTLLSKFNVDKNTQLPDIQELFVFVKVGKFRITFEPFQESSFAFISAIEVFVAPDEFINDSAPNVSPSGEKSSNFRGLLSGALKVIHRVNVGGETLTPNNDTLGRNWIPDDVFLLFNDVAQNVEKPSLRPNYLPQMATEYVAPDQVYNTAKELVASGSSDLFNITWKFNVSKNASHLVRLHFCDIISNTINQNAFYLYVYSKYAKLIRPSDIVNRLAAPFYVDLVVDSDDSGGMNIGVGSHDQSQEPAFLNGVEIMELLGGGNSGSKSQKTWVVLVASGIGGAIVIIILVAVLIFVLRRGKRKPNNELVESQLVGVNGDYSYFDSTQRTSNPSPLQDLNLDLRLSLSAIFHATNKFNPKFVIGEGGFGKVYSGVLSGKKVAVKRSETGHGQGLSEFHTEINVLSKLRHRHLVSLIGYCDEGNEMILVYEFMEKGTLRDHLYKVVNESSGSYHRAESQLPWEKRLEICIGAANGLHYLHACLDGSIIHRDVKSTNILLDEDYTAKVSDFGLSKLGPPDQTHVSTAVKGSFGYHDPEYFACMQLTQKSDVYSFGVVLVEVLCARPVINVSLPTEQVSLSEWALDRLKNGLLETIIDPLLVGKINPNSLRKYGETFQKCLEESSTDRPSMLDVSWNLEYALRLQRPHRIISGQNGDSTTDISVNFPSMVLNRLPSYSTPFSDIELPQGSEDRDSNYTDASQVFSQLKMDEAR</sequence>
<dbReference type="Gene3D" id="3.30.200.20">
    <property type="entry name" value="Phosphorylase Kinase, domain 1"/>
    <property type="match status" value="1"/>
</dbReference>
<dbReference type="PANTHER" id="PTHR47989">
    <property type="entry name" value="OS01G0750732 PROTEIN"/>
    <property type="match status" value="1"/>
</dbReference>
<dbReference type="FunFam" id="3.30.200.20:FF:000039">
    <property type="entry name" value="receptor-like protein kinase FERONIA"/>
    <property type="match status" value="1"/>
</dbReference>
<dbReference type="Proteomes" id="UP001454036">
    <property type="component" value="Unassembled WGS sequence"/>
</dbReference>
<keyword evidence="9 14" id="KW-1133">Transmembrane helix</keyword>
<keyword evidence="5" id="KW-0732">Signal</keyword>
<evidence type="ECO:0000256" key="14">
    <source>
        <dbReference type="SAM" id="Phobius"/>
    </source>
</evidence>
<evidence type="ECO:0000256" key="5">
    <source>
        <dbReference type="ARBA" id="ARBA00022729"/>
    </source>
</evidence>
<dbReference type="InterPro" id="IPR008271">
    <property type="entry name" value="Ser/Thr_kinase_AS"/>
</dbReference>
<keyword evidence="10 14" id="KW-0472">Membrane</keyword>
<keyword evidence="8 12" id="KW-0067">ATP-binding</keyword>
<gene>
    <name evidence="16" type="ORF">LIER_19938</name>
</gene>
<dbReference type="AlphaFoldDB" id="A0AAV3QJK4"/>
<evidence type="ECO:0000313" key="16">
    <source>
        <dbReference type="EMBL" id="GAA0164257.1"/>
    </source>
</evidence>
<evidence type="ECO:0000256" key="11">
    <source>
        <dbReference type="ARBA" id="ARBA00023180"/>
    </source>
</evidence>
<reference evidence="16 17" key="1">
    <citation type="submission" date="2024-01" db="EMBL/GenBank/DDBJ databases">
        <title>The complete chloroplast genome sequence of Lithospermum erythrorhizon: insights into the phylogenetic relationship among Boraginaceae species and the maternal lineages of purple gromwells.</title>
        <authorList>
            <person name="Okada T."/>
            <person name="Watanabe K."/>
        </authorList>
    </citation>
    <scope>NUCLEOTIDE SEQUENCE [LARGE SCALE GENOMIC DNA]</scope>
</reference>
<dbReference type="EMBL" id="BAABME010004991">
    <property type="protein sequence ID" value="GAA0164257.1"/>
    <property type="molecule type" value="Genomic_DNA"/>
</dbReference>
<evidence type="ECO:0000256" key="9">
    <source>
        <dbReference type="ARBA" id="ARBA00022989"/>
    </source>
</evidence>
<keyword evidence="4 14" id="KW-0812">Transmembrane</keyword>
<keyword evidence="7" id="KW-0418">Kinase</keyword>
<evidence type="ECO:0000256" key="2">
    <source>
        <dbReference type="ARBA" id="ARBA00022527"/>
    </source>
</evidence>
<keyword evidence="11" id="KW-0325">Glycoprotein</keyword>